<accession>A0ABP0L132</accession>
<reference evidence="1 2" key="1">
    <citation type="submission" date="2024-02" db="EMBL/GenBank/DDBJ databases">
        <authorList>
            <person name="Chen Y."/>
            <person name="Shah S."/>
            <person name="Dougan E. K."/>
            <person name="Thang M."/>
            <person name="Chan C."/>
        </authorList>
    </citation>
    <scope>NUCLEOTIDE SEQUENCE [LARGE SCALE GENOMIC DNA]</scope>
</reference>
<comment type="caution">
    <text evidence="1">The sequence shown here is derived from an EMBL/GenBank/DDBJ whole genome shotgun (WGS) entry which is preliminary data.</text>
</comment>
<organism evidence="1 2">
    <name type="scientific">Durusdinium trenchii</name>
    <dbReference type="NCBI Taxonomy" id="1381693"/>
    <lineage>
        <taxon>Eukaryota</taxon>
        <taxon>Sar</taxon>
        <taxon>Alveolata</taxon>
        <taxon>Dinophyceae</taxon>
        <taxon>Suessiales</taxon>
        <taxon>Symbiodiniaceae</taxon>
        <taxon>Durusdinium</taxon>
    </lineage>
</organism>
<dbReference type="Proteomes" id="UP001642484">
    <property type="component" value="Unassembled WGS sequence"/>
</dbReference>
<evidence type="ECO:0000313" key="1">
    <source>
        <dbReference type="EMBL" id="CAK9032861.1"/>
    </source>
</evidence>
<sequence>MAEMAPLASVFAPSGVRRPVAQTVAGQVVACRVHVEGRPQTRRRPLWRLAQLLGLREVVVQLGRHLRPQRKRLVRWRKRSAWRVRNTWLSAWQTYGPGRCSRRLQQLLFCPQESRSDATLLFLLVAKGCPNDQTEMGGWSSKLSFQNRRDSLARCITGALWRDERCTPYSDRACAVMFSGDCSCWLLHADELVASVGAEPDETWLLTQVWRAVKAKSVVQLGVEEVVKPRSDGHLEAATFRFLRSLGPGDGSAMVLLDDRHSRNLPLMPDRASAEGGGLRRAVCVLGCPAGLTAKEETALARAATCAGWQVRSCGLGHEPEFTSKVLARLQVWHSSGRLLPGLATDSSPTALTWPTQDSTQSLLGEVPLHFVLQVPVDAGLLLRLRRQRSFQARKKLALAARCLVAVLCHSKGGWKGCRISLRFRCGTGLQLSSKVVDTLGRQKLALSEFHVLKLLSKALKQRQHRPLEPGDRSAFGVQVLPAGDVLPYVHPLHLQLIKETAPGARRWPLGELLRSREAHEAPDALVLHLHAPGASVATEGIAVLPKVEMKTTEVISVVQSGVMAKPSSAGVVLLDALFDGVDQ</sequence>
<evidence type="ECO:0000313" key="2">
    <source>
        <dbReference type="Proteomes" id="UP001642484"/>
    </source>
</evidence>
<name>A0ABP0L132_9DINO</name>
<proteinExistence type="predicted"/>
<dbReference type="EMBL" id="CAXAMN010010824">
    <property type="protein sequence ID" value="CAK9032861.1"/>
    <property type="molecule type" value="Genomic_DNA"/>
</dbReference>
<protein>
    <submittedName>
        <fullName evidence="1">Uncharacterized protein</fullName>
    </submittedName>
</protein>
<keyword evidence="2" id="KW-1185">Reference proteome</keyword>
<gene>
    <name evidence="1" type="ORF">CCMP2556_LOCUS18830</name>
</gene>